<evidence type="ECO:0000313" key="5">
    <source>
        <dbReference type="EMBL" id="BBY83410.1"/>
    </source>
</evidence>
<dbReference type="AlphaFoldDB" id="A0A7I7UQV5"/>
<dbReference type="PRINTS" id="PR00080">
    <property type="entry name" value="SDRFAMILY"/>
</dbReference>
<dbReference type="PRINTS" id="PR00081">
    <property type="entry name" value="GDHRDH"/>
</dbReference>
<dbReference type="InterPro" id="IPR057326">
    <property type="entry name" value="KR_dom"/>
</dbReference>
<reference evidence="5 6" key="1">
    <citation type="journal article" date="2019" name="Emerg. Microbes Infect.">
        <title>Comprehensive subspecies identification of 175 nontuberculous mycobacteria species based on 7547 genomic profiles.</title>
        <authorList>
            <person name="Matsumoto Y."/>
            <person name="Kinjo T."/>
            <person name="Motooka D."/>
            <person name="Nabeya D."/>
            <person name="Jung N."/>
            <person name="Uechi K."/>
            <person name="Horii T."/>
            <person name="Iida T."/>
            <person name="Fujita J."/>
            <person name="Nakamura S."/>
        </authorList>
    </citation>
    <scope>NUCLEOTIDE SEQUENCE [LARGE SCALE GENOMIC DNA]</scope>
    <source>
        <strain evidence="5 6">JCM 6370</strain>
    </source>
</reference>
<proteinExistence type="inferred from homology"/>
<dbReference type="EMBL" id="AP022599">
    <property type="protein sequence ID" value="BBY83410.1"/>
    <property type="molecule type" value="Genomic_DNA"/>
</dbReference>
<accession>A0A7I7UQV5</accession>
<feature type="domain" description="Ketoreductase" evidence="4">
    <location>
        <begin position="7"/>
        <end position="199"/>
    </location>
</feature>
<keyword evidence="2" id="KW-0560">Oxidoreductase</keyword>
<organism evidence="5 6">
    <name type="scientific">Mycolicibacterium pulveris</name>
    <name type="common">Mycobacterium pulveris</name>
    <dbReference type="NCBI Taxonomy" id="36813"/>
    <lineage>
        <taxon>Bacteria</taxon>
        <taxon>Bacillati</taxon>
        <taxon>Actinomycetota</taxon>
        <taxon>Actinomycetes</taxon>
        <taxon>Mycobacteriales</taxon>
        <taxon>Mycobacteriaceae</taxon>
        <taxon>Mycolicibacterium</taxon>
    </lineage>
</organism>
<sequence>MTDLTGRVAVVSGAGRGIGRAHALHLARLGAAVVVNDIGVGVNGAETAENPASDVVAEISRAGGRATASTDSVATADGGGAIVDLALREYGRLDIVIHNAGIIGAGPVATQPWEDIEAVMAVHLHGAYHLIRAAWPTMAAANFGRIVLTSSGAIFGHPLAHAYAAAKAGIIGLTKSLALEAEAAGIDIKINALAPIGATRMARDEQKSRWGELMDPDAVSAVAAYLASPQCRVSGEAFHGGGGHVSRIVLGIGRGWAKGEPGITAGDIATHLTEVMDLRGLAIPKTTNEMTDFLYQVATGRSATLSGAEIIPTEARGAKAES</sequence>
<evidence type="ECO:0000259" key="4">
    <source>
        <dbReference type="SMART" id="SM00822"/>
    </source>
</evidence>
<dbReference type="PANTHER" id="PTHR45024:SF2">
    <property type="entry name" value="SCP2 DOMAIN-CONTAINING PROTEIN"/>
    <property type="match status" value="1"/>
</dbReference>
<evidence type="ECO:0000256" key="3">
    <source>
        <dbReference type="RuleBase" id="RU000363"/>
    </source>
</evidence>
<evidence type="ECO:0000256" key="2">
    <source>
        <dbReference type="ARBA" id="ARBA00023002"/>
    </source>
</evidence>
<evidence type="ECO:0000313" key="6">
    <source>
        <dbReference type="Proteomes" id="UP000467252"/>
    </source>
</evidence>
<dbReference type="InterPro" id="IPR036291">
    <property type="entry name" value="NAD(P)-bd_dom_sf"/>
</dbReference>
<dbReference type="PROSITE" id="PS00061">
    <property type="entry name" value="ADH_SHORT"/>
    <property type="match status" value="1"/>
</dbReference>
<gene>
    <name evidence="5" type="ORF">MPUL_45680</name>
</gene>
<dbReference type="SMART" id="SM00822">
    <property type="entry name" value="PKS_KR"/>
    <property type="match status" value="1"/>
</dbReference>
<dbReference type="PANTHER" id="PTHR45024">
    <property type="entry name" value="DEHYDROGENASES, SHORT CHAIN"/>
    <property type="match status" value="1"/>
</dbReference>
<comment type="similarity">
    <text evidence="1 3">Belongs to the short-chain dehydrogenases/reductases (SDR) family.</text>
</comment>
<protein>
    <submittedName>
        <fullName evidence="5">Short-chain dehydrogenase</fullName>
    </submittedName>
</protein>
<dbReference type="InterPro" id="IPR051687">
    <property type="entry name" value="Peroxisomal_Beta-Oxidation"/>
</dbReference>
<dbReference type="Gene3D" id="3.40.50.720">
    <property type="entry name" value="NAD(P)-binding Rossmann-like Domain"/>
    <property type="match status" value="2"/>
</dbReference>
<keyword evidence="6" id="KW-1185">Reference proteome</keyword>
<dbReference type="InterPro" id="IPR002347">
    <property type="entry name" value="SDR_fam"/>
</dbReference>
<dbReference type="InterPro" id="IPR020904">
    <property type="entry name" value="Sc_DH/Rdtase_CS"/>
</dbReference>
<evidence type="ECO:0000256" key="1">
    <source>
        <dbReference type="ARBA" id="ARBA00006484"/>
    </source>
</evidence>
<dbReference type="SUPFAM" id="SSF51735">
    <property type="entry name" value="NAD(P)-binding Rossmann-fold domains"/>
    <property type="match status" value="1"/>
</dbReference>
<dbReference type="GO" id="GO:0016491">
    <property type="term" value="F:oxidoreductase activity"/>
    <property type="evidence" value="ECO:0007669"/>
    <property type="project" value="UniProtKB-KW"/>
</dbReference>
<dbReference type="Proteomes" id="UP000467252">
    <property type="component" value="Chromosome"/>
</dbReference>
<dbReference type="Pfam" id="PF00106">
    <property type="entry name" value="adh_short"/>
    <property type="match status" value="1"/>
</dbReference>
<name>A0A7I7UQV5_MYCPV</name>
<dbReference type="RefSeq" id="WP_163904224.1">
    <property type="nucleotide sequence ID" value="NZ_AP022599.1"/>
</dbReference>